<dbReference type="STRING" id="6832.A0A553PQH6"/>
<dbReference type="InterPro" id="IPR000859">
    <property type="entry name" value="CUB_dom"/>
</dbReference>
<dbReference type="SUPFAM" id="SSF49854">
    <property type="entry name" value="Spermadhesin, CUB domain"/>
    <property type="match status" value="1"/>
</dbReference>
<evidence type="ECO:0000313" key="5">
    <source>
        <dbReference type="EMBL" id="TRY79921.1"/>
    </source>
</evidence>
<dbReference type="Pfam" id="PF00431">
    <property type="entry name" value="CUB"/>
    <property type="match status" value="1"/>
</dbReference>
<evidence type="ECO:0000256" key="3">
    <source>
        <dbReference type="PROSITE-ProRule" id="PRU00059"/>
    </source>
</evidence>
<keyword evidence="6" id="KW-1185">Reference proteome</keyword>
<dbReference type="SMART" id="SM00042">
    <property type="entry name" value="CUB"/>
    <property type="match status" value="1"/>
</dbReference>
<evidence type="ECO:0000256" key="1">
    <source>
        <dbReference type="ARBA" id="ARBA00022737"/>
    </source>
</evidence>
<accession>A0A553PQH6</accession>
<protein>
    <recommendedName>
        <fullName evidence="4">CUB domain-containing protein</fullName>
    </recommendedName>
</protein>
<dbReference type="CDD" id="cd00041">
    <property type="entry name" value="CUB"/>
    <property type="match status" value="1"/>
</dbReference>
<comment type="caution">
    <text evidence="3">Lacks conserved residue(s) required for the propagation of feature annotation.</text>
</comment>
<keyword evidence="1" id="KW-0677">Repeat</keyword>
<feature type="domain" description="CUB" evidence="4">
    <location>
        <begin position="1"/>
        <end position="103"/>
    </location>
</feature>
<name>A0A553PQH6_TIGCA</name>
<dbReference type="AlphaFoldDB" id="A0A553PQH6"/>
<dbReference type="EMBL" id="VCGU01000002">
    <property type="protein sequence ID" value="TRY79921.1"/>
    <property type="molecule type" value="Genomic_DNA"/>
</dbReference>
<proteinExistence type="predicted"/>
<gene>
    <name evidence="5" type="ORF">TCAL_16075</name>
</gene>
<evidence type="ECO:0000259" key="4">
    <source>
        <dbReference type="PROSITE" id="PS01180"/>
    </source>
</evidence>
<keyword evidence="2" id="KW-1015">Disulfide bond</keyword>
<dbReference type="PROSITE" id="PS01180">
    <property type="entry name" value="CUB"/>
    <property type="match status" value="1"/>
</dbReference>
<dbReference type="PANTHER" id="PTHR24251">
    <property type="entry name" value="OVOCHYMASE-RELATED"/>
    <property type="match status" value="1"/>
</dbReference>
<dbReference type="InterPro" id="IPR035914">
    <property type="entry name" value="Sperma_CUB_dom_sf"/>
</dbReference>
<evidence type="ECO:0000313" key="6">
    <source>
        <dbReference type="Proteomes" id="UP000318571"/>
    </source>
</evidence>
<dbReference type="Gene3D" id="2.60.120.290">
    <property type="entry name" value="Spermadhesin, CUB domain"/>
    <property type="match status" value="1"/>
</dbReference>
<evidence type="ECO:0000256" key="2">
    <source>
        <dbReference type="ARBA" id="ARBA00023157"/>
    </source>
</evidence>
<organism evidence="5 6">
    <name type="scientific">Tigriopus californicus</name>
    <name type="common">Marine copepod</name>
    <dbReference type="NCBI Taxonomy" id="6832"/>
    <lineage>
        <taxon>Eukaryota</taxon>
        <taxon>Metazoa</taxon>
        <taxon>Ecdysozoa</taxon>
        <taxon>Arthropoda</taxon>
        <taxon>Crustacea</taxon>
        <taxon>Multicrustacea</taxon>
        <taxon>Hexanauplia</taxon>
        <taxon>Copepoda</taxon>
        <taxon>Harpacticoida</taxon>
        <taxon>Harpacticidae</taxon>
        <taxon>Tigriopus</taxon>
    </lineage>
</organism>
<sequence length="103" mass="11690">MGAPYVIDYPGSGNYGDSVYCLWRFFSPMGTRIQVTIQKMDVEGTMPPCNEDKLTFYEGGSKYQTICGNELEPYTTMYNRLWVIFRSNAALAAEGFRITLTVM</sequence>
<reference evidence="5 6" key="1">
    <citation type="journal article" date="2018" name="Nat. Ecol. Evol.">
        <title>Genomic signatures of mitonuclear coevolution across populations of Tigriopus californicus.</title>
        <authorList>
            <person name="Barreto F.S."/>
            <person name="Watson E.T."/>
            <person name="Lima T.G."/>
            <person name="Willett C.S."/>
            <person name="Edmands S."/>
            <person name="Li W."/>
            <person name="Burton R.S."/>
        </authorList>
    </citation>
    <scope>NUCLEOTIDE SEQUENCE [LARGE SCALE GENOMIC DNA]</scope>
    <source>
        <strain evidence="5 6">San Diego</strain>
    </source>
</reference>
<dbReference type="Proteomes" id="UP000318571">
    <property type="component" value="Chromosome 6"/>
</dbReference>
<comment type="caution">
    <text evidence="5">The sequence shown here is derived from an EMBL/GenBank/DDBJ whole genome shotgun (WGS) entry which is preliminary data.</text>
</comment>